<dbReference type="Proteomes" id="UP001611383">
    <property type="component" value="Chromosome"/>
</dbReference>
<dbReference type="InterPro" id="IPR041173">
    <property type="entry name" value="LodA_C"/>
</dbReference>
<feature type="domain" description="L-lysine epsilon oxidase C-terminal" evidence="2">
    <location>
        <begin position="309"/>
        <end position="421"/>
    </location>
</feature>
<evidence type="ECO:0000259" key="1">
    <source>
        <dbReference type="Pfam" id="PF17990"/>
    </source>
</evidence>
<feature type="domain" description="L-Lysine epsilon oxidase N-terminal" evidence="1">
    <location>
        <begin position="8"/>
        <end position="107"/>
    </location>
</feature>
<evidence type="ECO:0000259" key="2">
    <source>
        <dbReference type="Pfam" id="PF18417"/>
    </source>
</evidence>
<organism evidence="3 4">
    <name type="scientific">Archangium minus</name>
    <dbReference type="NCBI Taxonomy" id="83450"/>
    <lineage>
        <taxon>Bacteria</taxon>
        <taxon>Pseudomonadati</taxon>
        <taxon>Myxococcota</taxon>
        <taxon>Myxococcia</taxon>
        <taxon>Myxococcales</taxon>
        <taxon>Cystobacterineae</taxon>
        <taxon>Archangiaceae</taxon>
        <taxon>Archangium</taxon>
    </lineage>
</organism>
<dbReference type="InterPro" id="IPR041168">
    <property type="entry name" value="LodA_N"/>
</dbReference>
<dbReference type="Pfam" id="PF18417">
    <property type="entry name" value="LodA_C"/>
    <property type="match status" value="1"/>
</dbReference>
<protein>
    <recommendedName>
        <fullName evidence="5">Lysine-epsilon oxidase</fullName>
    </recommendedName>
</protein>
<feature type="domain" description="L-Lysine epsilon oxidase N-terminal" evidence="1">
    <location>
        <begin position="115"/>
        <end position="201"/>
    </location>
</feature>
<dbReference type="RefSeq" id="WP_395808282.1">
    <property type="nucleotide sequence ID" value="NZ_CP043494.1"/>
</dbReference>
<proteinExistence type="predicted"/>
<sequence>MSRVFRIHPAVGIARVGHPESEFFIGPEQPGVAPNPAPATGRVLPFKDAQGRVKRQAARFRVWEYEGCCGLLYPKREITLSTANIVAIRWTVHLANRKASCFQFDGQDGTTGKWFDPGPRIISGVRQSSVRFDNPNPEIPIKFLGELRTDEAGHLLVLGGHVNNDTWLGDMADGPVSAVIVVRNENGYAEEIAADPAWCLVGPPDFASSVANIVRLSDTMWDVAVRKLPLSPDNGTFLQGRLAELKAQKEDWNEATKSFKNYKPSFKREIQPLLERALLARQVHNPDSTGTKVDPKQMPKALGDEAFTGKSTQFMSLTHVQYALLRQWKDGKFLEDWDGKPEAPPTPGVFTPEGLDFAALDNCAGGPFFPGIDVSWLIRHENVYAEPFRIKHGARVFPDLMPIGPGFFSQQMALPWQADFYPSEKLGPERLEQDAQRQKNGSTLGFILKEGEEYFEAKVGESVK</sequence>
<dbReference type="EMBL" id="CP043494">
    <property type="protein sequence ID" value="WNG49867.1"/>
    <property type="molecule type" value="Genomic_DNA"/>
</dbReference>
<evidence type="ECO:0008006" key="5">
    <source>
        <dbReference type="Google" id="ProtNLM"/>
    </source>
</evidence>
<evidence type="ECO:0000313" key="4">
    <source>
        <dbReference type="Proteomes" id="UP001611383"/>
    </source>
</evidence>
<evidence type="ECO:0000313" key="3">
    <source>
        <dbReference type="EMBL" id="WNG49867.1"/>
    </source>
</evidence>
<dbReference type="Pfam" id="PF17990">
    <property type="entry name" value="LodA_N"/>
    <property type="match status" value="2"/>
</dbReference>
<gene>
    <name evidence="3" type="ORF">F0U60_41430</name>
</gene>
<accession>A0ABY9X381</accession>
<reference evidence="3 4" key="1">
    <citation type="submission" date="2019-08" db="EMBL/GenBank/DDBJ databases">
        <title>Archangium and Cystobacter genomes.</title>
        <authorList>
            <person name="Chen I.-C.K."/>
            <person name="Wielgoss S."/>
        </authorList>
    </citation>
    <scope>NUCLEOTIDE SEQUENCE [LARGE SCALE GENOMIC DNA]</scope>
    <source>
        <strain evidence="3 4">Cbm 6</strain>
    </source>
</reference>
<keyword evidence="4" id="KW-1185">Reference proteome</keyword>
<name>A0ABY9X381_9BACT</name>